<comment type="caution">
    <text evidence="1">The sequence shown here is derived from an EMBL/GenBank/DDBJ whole genome shotgun (WGS) entry which is preliminary data.</text>
</comment>
<dbReference type="AlphaFoldDB" id="A0A0J9EUN2"/>
<dbReference type="PATRIC" id="fig|1637645.4.peg.6219"/>
<sequence length="182" mass="21342">MIVRETKLLNGSKSQYERLDEAIRTAQFIRNKAVRLWRDERDVDKSRISRLCKELAKEFSFAKKLNSMARQASGERAWNSISSFYRRCREGTKKKGYPQFKKHCRSVEYKTTGWKLSSDCRSINFTDGFKAGKFSLFCNLDVRKDLLTLKINRVRVVRRADGYYAQFCFDANRSEPGDYTGK</sequence>
<accession>A0A0J9EUN2</accession>
<protein>
    <submittedName>
        <fullName evidence="1">Transposase</fullName>
    </submittedName>
</protein>
<evidence type="ECO:0000313" key="1">
    <source>
        <dbReference type="EMBL" id="KMW69988.1"/>
    </source>
</evidence>
<feature type="non-terminal residue" evidence="1">
    <location>
        <position position="182"/>
    </location>
</feature>
<dbReference type="Proteomes" id="UP000033607">
    <property type="component" value="Unassembled WGS sequence"/>
</dbReference>
<proteinExistence type="predicted"/>
<evidence type="ECO:0000313" key="2">
    <source>
        <dbReference type="Proteomes" id="UP000033607"/>
    </source>
</evidence>
<organism evidence="1 2">
    <name type="scientific">Limnoraphis robusta CS-951</name>
    <dbReference type="NCBI Taxonomy" id="1637645"/>
    <lineage>
        <taxon>Bacteria</taxon>
        <taxon>Bacillati</taxon>
        <taxon>Cyanobacteriota</taxon>
        <taxon>Cyanophyceae</taxon>
        <taxon>Oscillatoriophycideae</taxon>
        <taxon>Oscillatoriales</taxon>
        <taxon>Sirenicapillariaceae</taxon>
        <taxon>Limnoraphis</taxon>
    </lineage>
</organism>
<name>A0A0J9EUN2_9CYAN</name>
<reference evidence="1 2" key="1">
    <citation type="submission" date="2015-06" db="EMBL/GenBank/DDBJ databases">
        <title>Draft genome assembly of filamentous brackish cyanobacterium Limnoraphis robusta strain CS-951.</title>
        <authorList>
            <person name="Willis A."/>
            <person name="Parks M."/>
            <person name="Burford M.A."/>
        </authorList>
    </citation>
    <scope>NUCLEOTIDE SEQUENCE [LARGE SCALE GENOMIC DNA]</scope>
    <source>
        <strain evidence="1 2">CS-951</strain>
    </source>
</reference>
<dbReference type="EMBL" id="LATL02000314">
    <property type="protein sequence ID" value="KMW69988.1"/>
    <property type="molecule type" value="Genomic_DNA"/>
</dbReference>
<gene>
    <name evidence="1" type="ORF">WN50_38840</name>
</gene>